<proteinExistence type="predicted"/>
<name>A0AAQ3M937_9PEZI</name>
<reference evidence="2 3" key="1">
    <citation type="submission" date="2023-11" db="EMBL/GenBank/DDBJ databases">
        <title>An acidophilic fungus is an integral part of prey digestion in a carnivorous sundew plant.</title>
        <authorList>
            <person name="Tsai I.J."/>
        </authorList>
    </citation>
    <scope>NUCLEOTIDE SEQUENCE [LARGE SCALE GENOMIC DNA]</scope>
    <source>
        <strain evidence="2">169a</strain>
    </source>
</reference>
<keyword evidence="3" id="KW-1185">Reference proteome</keyword>
<dbReference type="EMBL" id="CP138590">
    <property type="protein sequence ID" value="WPH03669.1"/>
    <property type="molecule type" value="Genomic_DNA"/>
</dbReference>
<dbReference type="AlphaFoldDB" id="A0AAQ3M937"/>
<sequence>MGRDQYLARLILGRSAFEDLEPNNPSQIQRIEELNGRISPPSSQLYDGRGRPFNPEIAARNAEMRNAQNSVLALVGVVEKRDEDELRRVEDSWTMRQALNRMLEEEHGTGESLQILTDAAPFFLMLPAAMILRLQIGLLDPNKSFFELASSLWQPEQGSGFCGMVGALIPGGVALIVAGSARALIQVVIGGACGEIQEALIKGKRFRHKTLMTLVTSMSTVYVALQCCAEFALIPLDYYARAQFLGLAPVTPLIPSFAQLMSRKPDSLYQAAWNPVICIPILGTLSAAIVQLVQAFVKYDTDLSRPINEALTDFVYPEHLLHPMEFAPENTLVSDPIGFVLYNLYNLRVRAMRWCGWWQKSENGSHRTFSFAHGMNLLHKPGDPGVPRRRTTALATLPAEFVASSIDFLLIRLFMLVPKSLLLRIDATSYMQSSLQKSPQAAVSAGQLYLPFGGGPMGRLWTTGGSTSSWTHCGLYASKIGLAICLSTTVETAIFGCVYGMVRSKGRKFYSWGRSSLDEIRLADYRRPVDDSVDN</sequence>
<organism evidence="2 3">
    <name type="scientific">Acrodontium crateriforme</name>
    <dbReference type="NCBI Taxonomy" id="150365"/>
    <lineage>
        <taxon>Eukaryota</taxon>
        <taxon>Fungi</taxon>
        <taxon>Dikarya</taxon>
        <taxon>Ascomycota</taxon>
        <taxon>Pezizomycotina</taxon>
        <taxon>Dothideomycetes</taxon>
        <taxon>Dothideomycetidae</taxon>
        <taxon>Mycosphaerellales</taxon>
        <taxon>Teratosphaeriaceae</taxon>
        <taxon>Acrodontium</taxon>
    </lineage>
</organism>
<accession>A0AAQ3M937</accession>
<dbReference type="Proteomes" id="UP001303373">
    <property type="component" value="Chromosome 11"/>
</dbReference>
<feature type="transmembrane region" description="Helical" evidence="1">
    <location>
        <begin position="119"/>
        <end position="138"/>
    </location>
</feature>
<feature type="transmembrane region" description="Helical" evidence="1">
    <location>
        <begin position="211"/>
        <end position="234"/>
    </location>
</feature>
<feature type="transmembrane region" description="Helical" evidence="1">
    <location>
        <begin position="480"/>
        <end position="502"/>
    </location>
</feature>
<keyword evidence="1" id="KW-0812">Transmembrane</keyword>
<keyword evidence="1" id="KW-0472">Membrane</keyword>
<protein>
    <submittedName>
        <fullName evidence="2">Uncharacterized protein</fullName>
    </submittedName>
</protein>
<feature type="transmembrane region" description="Helical" evidence="1">
    <location>
        <begin position="158"/>
        <end position="178"/>
    </location>
</feature>
<evidence type="ECO:0000256" key="1">
    <source>
        <dbReference type="SAM" id="Phobius"/>
    </source>
</evidence>
<evidence type="ECO:0000313" key="3">
    <source>
        <dbReference type="Proteomes" id="UP001303373"/>
    </source>
</evidence>
<gene>
    <name evidence="2" type="ORF">R9X50_00655200</name>
</gene>
<feature type="transmembrane region" description="Helical" evidence="1">
    <location>
        <begin position="272"/>
        <end position="297"/>
    </location>
</feature>
<evidence type="ECO:0000313" key="2">
    <source>
        <dbReference type="EMBL" id="WPH03669.1"/>
    </source>
</evidence>
<keyword evidence="1" id="KW-1133">Transmembrane helix</keyword>